<dbReference type="OrthoDB" id="5392646at2759"/>
<dbReference type="Pfam" id="PF20776">
    <property type="entry name" value="SLS1_N"/>
    <property type="match status" value="1"/>
</dbReference>
<organism evidence="3 4">
    <name type="scientific">Protomyces lactucae-debilis</name>
    <dbReference type="NCBI Taxonomy" id="2754530"/>
    <lineage>
        <taxon>Eukaryota</taxon>
        <taxon>Fungi</taxon>
        <taxon>Dikarya</taxon>
        <taxon>Ascomycota</taxon>
        <taxon>Taphrinomycotina</taxon>
        <taxon>Taphrinomycetes</taxon>
        <taxon>Taphrinales</taxon>
        <taxon>Protomycetaceae</taxon>
        <taxon>Protomyces</taxon>
    </lineage>
</organism>
<protein>
    <submittedName>
        <fullName evidence="3">Mitochondrial inner-membrane-bound regulator-domain-containing protein</fullName>
    </submittedName>
</protein>
<accession>A0A1Y2ESU4</accession>
<feature type="region of interest" description="Disordered" evidence="1">
    <location>
        <begin position="1"/>
        <end position="24"/>
    </location>
</feature>
<reference evidence="3 4" key="1">
    <citation type="submission" date="2016-07" db="EMBL/GenBank/DDBJ databases">
        <title>Pervasive Adenine N6-methylation of Active Genes in Fungi.</title>
        <authorList>
            <consortium name="DOE Joint Genome Institute"/>
            <person name="Mondo S.J."/>
            <person name="Dannebaum R.O."/>
            <person name="Kuo R.C."/>
            <person name="Labutti K."/>
            <person name="Haridas S."/>
            <person name="Kuo A."/>
            <person name="Salamov A."/>
            <person name="Ahrendt S.R."/>
            <person name="Lipzen A."/>
            <person name="Sullivan W."/>
            <person name="Andreopoulos W.B."/>
            <person name="Clum A."/>
            <person name="Lindquist E."/>
            <person name="Daum C."/>
            <person name="Ramamoorthy G.K."/>
            <person name="Gryganskyi A."/>
            <person name="Culley D."/>
            <person name="Magnuson J.K."/>
            <person name="James T.Y."/>
            <person name="O'Malley M.A."/>
            <person name="Stajich J.E."/>
            <person name="Spatafora J.W."/>
            <person name="Visel A."/>
            <person name="Grigoriev I.V."/>
        </authorList>
    </citation>
    <scope>NUCLEOTIDE SEQUENCE [LARGE SCALE GENOMIC DNA]</scope>
    <source>
        <strain evidence="3 4">12-1054</strain>
    </source>
</reference>
<evidence type="ECO:0000259" key="2">
    <source>
        <dbReference type="Pfam" id="PF20776"/>
    </source>
</evidence>
<keyword evidence="4" id="KW-1185">Reference proteome</keyword>
<dbReference type="GeneID" id="63787382"/>
<sequence length="639" mass="71394">MPQSYHLQQKASPRPARPKRKRKPLLDLNENAERLVGRLDTGIAGTVVKSGHDAVVAELDRLQKGLRSKEVSHERYKQLVKNLDEAFLTPQLRAYLRQRAPGAGTVKYSDSPKQQVIHRLLREAWKLQVEDDIEGDLVVTRELNVSNKDLFFMFNGDGRMLQSWARSCHVSLRVDVEQGVIHVTGPERNFKKLFASVSKAMGSVNDQLISASIYSHFDLDIDGNAVMPVVKCFIERPDASRPDQLLITWLGGKTNALNNAKRYILAACQRRVALASAVPEYQEATIEEVIQRPVGEAELGLLDRGDDWTRGHTRVEGLRLPEYVMTAADTNPVFANTLPRTHFLRRPDLAEWTPFEGESSRSLEDIMKSLEALESNHVEVTLGHALNQVNGTGQTFTADIAGLFGIIRQLQGLGGNAAIGQTVYKLSLTRDEEDASQQAGNDELLLYIPVLQPNLRDEPMYRASMQTVDTFVVLKCPGRPTDLQARAFSVQNIPSHEAIKDFISSSVFPSRQRDGFRIKPVLQLGNDRWNFIKAEVASSLHFSVPTASKFREGPVSESDVQARINLDSKWYAEGNANLLLGESETQPKEPRLHLVWSTIDGGVLTGKRQELKIVLDKRRAGENEPSLVQAVARVVNLLK</sequence>
<dbReference type="InterPro" id="IPR048400">
    <property type="entry name" value="SLS1_N"/>
</dbReference>
<dbReference type="Proteomes" id="UP000193685">
    <property type="component" value="Unassembled WGS sequence"/>
</dbReference>
<dbReference type="AlphaFoldDB" id="A0A1Y2ESU4"/>
<name>A0A1Y2ESU4_PROLT</name>
<evidence type="ECO:0000313" key="3">
    <source>
        <dbReference type="EMBL" id="ORY74354.1"/>
    </source>
</evidence>
<dbReference type="RefSeq" id="XP_040722003.1">
    <property type="nucleotide sequence ID" value="XM_040870783.1"/>
</dbReference>
<dbReference type="STRING" id="56484.A0A1Y2ESU4"/>
<comment type="caution">
    <text evidence="3">The sequence shown here is derived from an EMBL/GenBank/DDBJ whole genome shotgun (WGS) entry which is preliminary data.</text>
</comment>
<feature type="domain" description="SLS1 N-terminal" evidence="2">
    <location>
        <begin position="53"/>
        <end position="129"/>
    </location>
</feature>
<dbReference type="EMBL" id="MCFI01000030">
    <property type="protein sequence ID" value="ORY74354.1"/>
    <property type="molecule type" value="Genomic_DNA"/>
</dbReference>
<proteinExistence type="predicted"/>
<gene>
    <name evidence="3" type="ORF">BCR37DRAFT_389900</name>
</gene>
<evidence type="ECO:0000256" key="1">
    <source>
        <dbReference type="SAM" id="MobiDB-lite"/>
    </source>
</evidence>
<evidence type="ECO:0000313" key="4">
    <source>
        <dbReference type="Proteomes" id="UP000193685"/>
    </source>
</evidence>